<proteinExistence type="predicted"/>
<dbReference type="EMBL" id="CP022521">
    <property type="protein sequence ID" value="ASO17939.1"/>
    <property type="molecule type" value="Genomic_DNA"/>
</dbReference>
<dbReference type="NCBIfam" id="NF041390">
    <property type="entry name" value="TadE_Rv3655c"/>
    <property type="match status" value="1"/>
</dbReference>
<feature type="compositionally biased region" description="Basic and acidic residues" evidence="1">
    <location>
        <begin position="170"/>
        <end position="183"/>
    </location>
</feature>
<feature type="compositionally biased region" description="Acidic residues" evidence="1">
    <location>
        <begin position="147"/>
        <end position="156"/>
    </location>
</feature>
<gene>
    <name evidence="2" type="ORF">AHOG_01365</name>
</gene>
<dbReference type="Proteomes" id="UP000204221">
    <property type="component" value="Chromosome"/>
</dbReference>
<accession>A0A221VWL2</accession>
<reference evidence="2 3" key="1">
    <citation type="submission" date="2017-07" db="EMBL/GenBank/DDBJ databases">
        <title>Complete genome sequence of Actinoalloteichus hoggarensis DSM 45943, type strain of Actinoalloteichus hoggarensis.</title>
        <authorList>
            <person name="Ruckert C."/>
            <person name="Nouioui I."/>
            <person name="Willmese J."/>
            <person name="van Wezel G."/>
            <person name="Klenk H.-P."/>
            <person name="Kalinowski J."/>
            <person name="Zotchev S.B."/>
        </authorList>
    </citation>
    <scope>NUCLEOTIDE SEQUENCE [LARGE SCALE GENOMIC DNA]</scope>
    <source>
        <strain evidence="2 3">DSM 45943</strain>
    </source>
</reference>
<sequence>MIGGCVDLLRRCRGTARFTRCRGDGGAVTIEAAFGICALLVMLTGGIGGLSAVSAQVRCLDAATAAARLLARGADDAAAEAVHRIAPVGAAWDVAIHGDEIEVTVRAAVVPLIPDVRLRATVWAFAEPGARTDSSGSEGPPGSNATEENESTEENEGTGSMVGSGSDTEFETKGEAGKAADHE</sequence>
<evidence type="ECO:0000313" key="3">
    <source>
        <dbReference type="Proteomes" id="UP000204221"/>
    </source>
</evidence>
<feature type="region of interest" description="Disordered" evidence="1">
    <location>
        <begin position="129"/>
        <end position="183"/>
    </location>
</feature>
<name>A0A221VWL2_9PSEU</name>
<dbReference type="AlphaFoldDB" id="A0A221VWL2"/>
<dbReference type="InterPro" id="IPR049790">
    <property type="entry name" value="Rv3655c/TadE"/>
</dbReference>
<keyword evidence="3" id="KW-1185">Reference proteome</keyword>
<evidence type="ECO:0000313" key="2">
    <source>
        <dbReference type="EMBL" id="ASO17939.1"/>
    </source>
</evidence>
<organism evidence="2 3">
    <name type="scientific">Actinoalloteichus hoggarensis</name>
    <dbReference type="NCBI Taxonomy" id="1470176"/>
    <lineage>
        <taxon>Bacteria</taxon>
        <taxon>Bacillati</taxon>
        <taxon>Actinomycetota</taxon>
        <taxon>Actinomycetes</taxon>
        <taxon>Pseudonocardiales</taxon>
        <taxon>Pseudonocardiaceae</taxon>
        <taxon>Actinoalloteichus</taxon>
    </lineage>
</organism>
<protein>
    <recommendedName>
        <fullName evidence="4">TadE-like protein</fullName>
    </recommendedName>
</protein>
<evidence type="ECO:0000256" key="1">
    <source>
        <dbReference type="SAM" id="MobiDB-lite"/>
    </source>
</evidence>
<dbReference type="KEGG" id="ahg:AHOG_01365"/>
<evidence type="ECO:0008006" key="4">
    <source>
        <dbReference type="Google" id="ProtNLM"/>
    </source>
</evidence>